<reference evidence="1" key="1">
    <citation type="journal article" date="2014" name="Int. J. Syst. Evol. Microbiol.">
        <title>Complete genome sequence of Corynebacterium casei LMG S-19264T (=DSM 44701T), isolated from a smear-ripened cheese.</title>
        <authorList>
            <consortium name="US DOE Joint Genome Institute (JGI-PGF)"/>
            <person name="Walter F."/>
            <person name="Albersmeier A."/>
            <person name="Kalinowski J."/>
            <person name="Ruckert C."/>
        </authorList>
    </citation>
    <scope>NUCLEOTIDE SEQUENCE</scope>
    <source>
        <strain evidence="1">CGMCC 1.14984</strain>
    </source>
</reference>
<gene>
    <name evidence="1" type="ORF">GCM10011355_03060</name>
</gene>
<name>A0A8J3A533_9PROT</name>
<comment type="caution">
    <text evidence="1">The sequence shown here is derived from an EMBL/GenBank/DDBJ whole genome shotgun (WGS) entry which is preliminary data.</text>
</comment>
<protein>
    <submittedName>
        <fullName evidence="1">Uncharacterized protein</fullName>
    </submittedName>
</protein>
<dbReference type="EMBL" id="BMGZ01000001">
    <property type="protein sequence ID" value="GGH92773.1"/>
    <property type="molecule type" value="Genomic_DNA"/>
</dbReference>
<evidence type="ECO:0000313" key="1">
    <source>
        <dbReference type="EMBL" id="GGH92773.1"/>
    </source>
</evidence>
<proteinExistence type="predicted"/>
<evidence type="ECO:0000313" key="2">
    <source>
        <dbReference type="Proteomes" id="UP000621856"/>
    </source>
</evidence>
<sequence length="68" mass="7980">MLALAPETVEKSRIRLAPDPGAPVFPRMMQFDNEKYRKWTDRHLEGLNINLVWPRLYKEYSYGEGLNG</sequence>
<accession>A0A8J3A533</accession>
<organism evidence="1 2">
    <name type="scientific">Aquisalinus luteolus</name>
    <dbReference type="NCBI Taxonomy" id="1566827"/>
    <lineage>
        <taxon>Bacteria</taxon>
        <taxon>Pseudomonadati</taxon>
        <taxon>Pseudomonadota</taxon>
        <taxon>Alphaproteobacteria</taxon>
        <taxon>Parvularculales</taxon>
        <taxon>Parvularculaceae</taxon>
        <taxon>Aquisalinus</taxon>
    </lineage>
</organism>
<dbReference type="AlphaFoldDB" id="A0A8J3A533"/>
<reference evidence="1" key="2">
    <citation type="submission" date="2020-09" db="EMBL/GenBank/DDBJ databases">
        <authorList>
            <person name="Sun Q."/>
            <person name="Zhou Y."/>
        </authorList>
    </citation>
    <scope>NUCLEOTIDE SEQUENCE</scope>
    <source>
        <strain evidence="1">CGMCC 1.14984</strain>
    </source>
</reference>
<dbReference type="Proteomes" id="UP000621856">
    <property type="component" value="Unassembled WGS sequence"/>
</dbReference>